<evidence type="ECO:0000313" key="2">
    <source>
        <dbReference type="EMBL" id="KYO66174.1"/>
    </source>
</evidence>
<dbReference type="GO" id="GO:0051536">
    <property type="term" value="F:iron-sulfur cluster binding"/>
    <property type="evidence" value="ECO:0007669"/>
    <property type="project" value="InterPro"/>
</dbReference>
<dbReference type="Pfam" id="PF17650">
    <property type="entry name" value="RACo_linker"/>
    <property type="match status" value="1"/>
</dbReference>
<dbReference type="Pfam" id="PF17651">
    <property type="entry name" value="Raco_middle"/>
    <property type="match status" value="1"/>
</dbReference>
<dbReference type="InterPro" id="IPR027980">
    <property type="entry name" value="RACo_C"/>
</dbReference>
<dbReference type="Gene3D" id="3.10.20.880">
    <property type="match status" value="1"/>
</dbReference>
<dbReference type="SUPFAM" id="SSF53067">
    <property type="entry name" value="Actin-like ATPase domain"/>
    <property type="match status" value="1"/>
</dbReference>
<name>A0A161PUI6_9FIRM</name>
<accession>A0A161PUI6</accession>
<keyword evidence="3" id="KW-1185">Reference proteome</keyword>
<dbReference type="InterPro" id="IPR043129">
    <property type="entry name" value="ATPase_NBD"/>
</dbReference>
<dbReference type="SUPFAM" id="SSF54292">
    <property type="entry name" value="2Fe-2S ferredoxin-like"/>
    <property type="match status" value="1"/>
</dbReference>
<sequence>MGKHLVKFIPDNIEVMVEDDVRLKDVIVQKGIKFEFPCGGVGKCKKCTVDIIKNDRRINTLACQVMVKEDMVVEIARKDKNYSILDKGEERKVDVQPVIRKVKVKTSNPSLEDNRDDWSRVKESLGMEETGVKLNVLQDLPEKIRDGNFEVTLIFSGDEVIAVESKDTTDRLLGMAFDIGTTTLVGYLIDLNTGKELTHVSSLNPQTKYGADVISRIIYASQTKEGLEKLHEEVVGEMNNLIKKASGDTGYKPEDIYAVTVAGNTTMHHLFFKILPRYLASAPYVPVVKDSLTVDASEIGIKINPAGKVIALPNIAGFVGADTVAAALAAEMDRAEELKLLIDIGTNGEIVLGTKDRLFACSTAAGPAFEGAHISCGMRGATGAIDHITVGEDYKYTVIGNTMPAGICGSGLLDAVAELLKIGIVDKKGRILRPEQITNDIGMRYKERIRNINGIPSFILENETSTGKPVYINQKDIRELQLAKGAIAAGIQVLLTLYGAKVEDIKEVLLAGAFGNYLKPESACKIGLIPHELEGKIKGIGNAAGVGAKLVLLSKRELERAKQLSKKIKYVELSAVKEFNSFFANNIGF</sequence>
<evidence type="ECO:0000259" key="1">
    <source>
        <dbReference type="PROSITE" id="PS51085"/>
    </source>
</evidence>
<dbReference type="InterPro" id="IPR052911">
    <property type="entry name" value="Corrinoid_activation_enz"/>
</dbReference>
<dbReference type="PANTHER" id="PTHR42895">
    <property type="entry name" value="IRON-SULFUR CLUSTER-BINDING PROTEIN-RELATED"/>
    <property type="match status" value="1"/>
</dbReference>
<dbReference type="STRING" id="520767.ATZ99_13690"/>
<dbReference type="InterPro" id="IPR041414">
    <property type="entry name" value="Raco-like_middle"/>
</dbReference>
<dbReference type="CDD" id="cd00207">
    <property type="entry name" value="fer2"/>
    <property type="match status" value="1"/>
</dbReference>
<dbReference type="Gene3D" id="3.30.420.480">
    <property type="entry name" value="Domain of unknown function (DUF4445)"/>
    <property type="match status" value="1"/>
</dbReference>
<dbReference type="EMBL" id="LOHZ01000030">
    <property type="protein sequence ID" value="KYO66174.1"/>
    <property type="molecule type" value="Genomic_DNA"/>
</dbReference>
<evidence type="ECO:0000313" key="3">
    <source>
        <dbReference type="Proteomes" id="UP000075737"/>
    </source>
</evidence>
<dbReference type="PANTHER" id="PTHR42895:SF2">
    <property type="entry name" value="IRON-SULFUR CLUSTER PROTEIN"/>
    <property type="match status" value="1"/>
</dbReference>
<dbReference type="Proteomes" id="UP000075737">
    <property type="component" value="Unassembled WGS sequence"/>
</dbReference>
<dbReference type="InterPro" id="IPR001041">
    <property type="entry name" value="2Fe-2S_ferredoxin-type"/>
</dbReference>
<dbReference type="InterPro" id="IPR040506">
    <property type="entry name" value="RACo_linker"/>
</dbReference>
<proteinExistence type="predicted"/>
<dbReference type="Pfam" id="PF14574">
    <property type="entry name" value="RACo_C_ter"/>
    <property type="match status" value="1"/>
</dbReference>
<dbReference type="Gene3D" id="3.10.20.30">
    <property type="match status" value="1"/>
</dbReference>
<reference evidence="2 3" key="1">
    <citation type="submission" date="2015-12" db="EMBL/GenBank/DDBJ databases">
        <title>Draft genome of Thermovenabulum gondwanense isolated from a red thermophilic microbial mat colonisisng an outflow channel of a bore well.</title>
        <authorList>
            <person name="Patel B.K."/>
        </authorList>
    </citation>
    <scope>NUCLEOTIDE SEQUENCE [LARGE SCALE GENOMIC DNA]</scope>
    <source>
        <strain evidence="2 3">R270</strain>
    </source>
</reference>
<dbReference type="PATRIC" id="fig|520767.4.peg.1468"/>
<feature type="domain" description="2Fe-2S ferredoxin-type" evidence="1">
    <location>
        <begin position="4"/>
        <end position="79"/>
    </location>
</feature>
<comment type="caution">
    <text evidence="2">The sequence shown here is derived from an EMBL/GenBank/DDBJ whole genome shotgun (WGS) entry which is preliminary data.</text>
</comment>
<dbReference type="OrthoDB" id="9810588at2"/>
<dbReference type="Pfam" id="PF00111">
    <property type="entry name" value="Fer2"/>
    <property type="match status" value="1"/>
</dbReference>
<dbReference type="PROSITE" id="PS51085">
    <property type="entry name" value="2FE2S_FER_2"/>
    <property type="match status" value="1"/>
</dbReference>
<dbReference type="InterPro" id="IPR036010">
    <property type="entry name" value="2Fe-2S_ferredoxin-like_sf"/>
</dbReference>
<gene>
    <name evidence="2" type="ORF">ATZ99_13690</name>
</gene>
<dbReference type="AlphaFoldDB" id="A0A161PUI6"/>
<dbReference type="RefSeq" id="WP_068748486.1">
    <property type="nucleotide sequence ID" value="NZ_LOHZ01000030.1"/>
</dbReference>
<dbReference type="InterPro" id="IPR012675">
    <property type="entry name" value="Beta-grasp_dom_sf"/>
</dbReference>
<organism evidence="2 3">
    <name type="scientific">Thermovenabulum gondwanense</name>
    <dbReference type="NCBI Taxonomy" id="520767"/>
    <lineage>
        <taxon>Bacteria</taxon>
        <taxon>Bacillati</taxon>
        <taxon>Bacillota</taxon>
        <taxon>Clostridia</taxon>
        <taxon>Thermosediminibacterales</taxon>
        <taxon>Thermosediminibacteraceae</taxon>
        <taxon>Thermovenabulum</taxon>
    </lineage>
</organism>
<dbReference type="InterPro" id="IPR042259">
    <property type="entry name" value="Raco-like_middle_sf"/>
</dbReference>
<protein>
    <recommendedName>
        <fullName evidence="1">2Fe-2S ferredoxin-type domain-containing protein</fullName>
    </recommendedName>
</protein>